<dbReference type="GO" id="GO:0004143">
    <property type="term" value="F:ATP-dependent diacylglycerol kinase activity"/>
    <property type="evidence" value="ECO:0007669"/>
    <property type="project" value="UniProtKB-EC"/>
</dbReference>
<gene>
    <name evidence="14" type="ORF">F4553_007304</name>
</gene>
<evidence type="ECO:0000256" key="3">
    <source>
        <dbReference type="ARBA" id="ARBA00022516"/>
    </source>
</evidence>
<evidence type="ECO:0000313" key="15">
    <source>
        <dbReference type="Proteomes" id="UP000587527"/>
    </source>
</evidence>
<dbReference type="PANTHER" id="PTHR12358">
    <property type="entry name" value="SPHINGOSINE KINASE"/>
    <property type="match status" value="1"/>
</dbReference>
<dbReference type="SUPFAM" id="SSF111331">
    <property type="entry name" value="NAD kinase/diacylglycerol kinase-like"/>
    <property type="match status" value="1"/>
</dbReference>
<evidence type="ECO:0000313" key="14">
    <source>
        <dbReference type="EMBL" id="MBB5873870.1"/>
    </source>
</evidence>
<dbReference type="Gene3D" id="2.60.200.40">
    <property type="match status" value="1"/>
</dbReference>
<evidence type="ECO:0000256" key="5">
    <source>
        <dbReference type="ARBA" id="ARBA00022723"/>
    </source>
</evidence>
<dbReference type="GO" id="GO:0005524">
    <property type="term" value="F:ATP binding"/>
    <property type="evidence" value="ECO:0007669"/>
    <property type="project" value="UniProtKB-KW"/>
</dbReference>
<evidence type="ECO:0000256" key="7">
    <source>
        <dbReference type="ARBA" id="ARBA00022777"/>
    </source>
</evidence>
<keyword evidence="8" id="KW-0067">ATP-binding</keyword>
<keyword evidence="12" id="KW-1208">Phospholipid metabolism</keyword>
<dbReference type="Gene3D" id="3.40.50.10330">
    <property type="entry name" value="Probable inorganic polyphosphate/atp-NAD kinase, domain 1"/>
    <property type="match status" value="1"/>
</dbReference>
<evidence type="ECO:0000256" key="10">
    <source>
        <dbReference type="ARBA" id="ARBA00023098"/>
    </source>
</evidence>
<evidence type="ECO:0000256" key="12">
    <source>
        <dbReference type="ARBA" id="ARBA00023264"/>
    </source>
</evidence>
<dbReference type="GO" id="GO:0005886">
    <property type="term" value="C:plasma membrane"/>
    <property type="evidence" value="ECO:0007669"/>
    <property type="project" value="TreeGrafter"/>
</dbReference>
<keyword evidence="5" id="KW-0479">Metal-binding</keyword>
<keyword evidence="11" id="KW-0594">Phospholipid biosynthesis</keyword>
<evidence type="ECO:0000256" key="11">
    <source>
        <dbReference type="ARBA" id="ARBA00023209"/>
    </source>
</evidence>
<dbReference type="GO" id="GO:0046872">
    <property type="term" value="F:metal ion binding"/>
    <property type="evidence" value="ECO:0007669"/>
    <property type="project" value="UniProtKB-KW"/>
</dbReference>
<evidence type="ECO:0000256" key="9">
    <source>
        <dbReference type="ARBA" id="ARBA00022842"/>
    </source>
</evidence>
<dbReference type="SMART" id="SM00046">
    <property type="entry name" value="DAGKc"/>
    <property type="match status" value="1"/>
</dbReference>
<keyword evidence="9" id="KW-0460">Magnesium</keyword>
<proteinExistence type="inferred from homology"/>
<evidence type="ECO:0000256" key="1">
    <source>
        <dbReference type="ARBA" id="ARBA00001946"/>
    </source>
</evidence>
<keyword evidence="3" id="KW-0444">Lipid biosynthesis</keyword>
<dbReference type="Proteomes" id="UP000587527">
    <property type="component" value="Unassembled WGS sequence"/>
</dbReference>
<evidence type="ECO:0000259" key="13">
    <source>
        <dbReference type="PROSITE" id="PS50146"/>
    </source>
</evidence>
<dbReference type="InterPro" id="IPR016064">
    <property type="entry name" value="NAD/diacylglycerol_kinase_sf"/>
</dbReference>
<dbReference type="AlphaFoldDB" id="A0A841C4H5"/>
<evidence type="ECO:0000256" key="6">
    <source>
        <dbReference type="ARBA" id="ARBA00022741"/>
    </source>
</evidence>
<dbReference type="GO" id="GO:0008654">
    <property type="term" value="P:phospholipid biosynthetic process"/>
    <property type="evidence" value="ECO:0007669"/>
    <property type="project" value="UniProtKB-KW"/>
</dbReference>
<protein>
    <submittedName>
        <fullName evidence="14">Diacylglycerol kinase (ATP)</fullName>
        <ecNumber evidence="14">2.7.1.107</ecNumber>
    </submittedName>
</protein>
<keyword evidence="7 14" id="KW-0418">Kinase</keyword>
<sequence length="295" mass="30511">MIAVLVNPTAGRGRHRGVLTEVVERLRGAGEQVVQIAGESAEQAQQGCRDAVADGARALVAIGGDGTLHLALQAVAERGIPLGIIPAGTGNDVATAVGVPADPLAAADLIVAALLADRTTTIDLARIDGAGGETRWFAGVLGLGFDAIVNERANRMRFPKGSSRYDVAIVLELARLKARRYAITVDGVRHDQDAVLVAIGNTPSYGGGMRICPAAVPTDGLSDLVIAGPVSRATLMRVKPRIYAGTHVSHPAVRQLRGKVITIDAEGITGYADGERALPLPITVTAVPGALTLLR</sequence>
<dbReference type="InterPro" id="IPR045540">
    <property type="entry name" value="YegS/DAGK_C"/>
</dbReference>
<keyword evidence="10" id="KW-0443">Lipid metabolism</keyword>
<dbReference type="NCBIfam" id="NF008882">
    <property type="entry name" value="PRK11914.1"/>
    <property type="match status" value="1"/>
</dbReference>
<name>A0A841C4H5_9ACTN</name>
<dbReference type="Pfam" id="PF00781">
    <property type="entry name" value="DAGK_cat"/>
    <property type="match status" value="1"/>
</dbReference>
<reference evidence="14 15" key="1">
    <citation type="submission" date="2020-08" db="EMBL/GenBank/DDBJ databases">
        <title>Sequencing the genomes of 1000 actinobacteria strains.</title>
        <authorList>
            <person name="Klenk H.-P."/>
        </authorList>
    </citation>
    <scope>NUCLEOTIDE SEQUENCE [LARGE SCALE GENOMIC DNA]</scope>
    <source>
        <strain evidence="14 15">DSM 45362</strain>
    </source>
</reference>
<evidence type="ECO:0000256" key="2">
    <source>
        <dbReference type="ARBA" id="ARBA00005983"/>
    </source>
</evidence>
<comment type="similarity">
    <text evidence="2">Belongs to the diacylglycerol/lipid kinase family.</text>
</comment>
<dbReference type="InterPro" id="IPR005218">
    <property type="entry name" value="Diacylglycerol/lipid_kinase"/>
</dbReference>
<keyword evidence="15" id="KW-1185">Reference proteome</keyword>
<comment type="cofactor">
    <cofactor evidence="1">
        <name>Mg(2+)</name>
        <dbReference type="ChEBI" id="CHEBI:18420"/>
    </cofactor>
</comment>
<keyword evidence="4 14" id="KW-0808">Transferase</keyword>
<feature type="domain" description="DAGKc" evidence="13">
    <location>
        <begin position="1"/>
        <end position="131"/>
    </location>
</feature>
<dbReference type="PROSITE" id="PS50146">
    <property type="entry name" value="DAGK"/>
    <property type="match status" value="1"/>
</dbReference>
<dbReference type="NCBIfam" id="TIGR00147">
    <property type="entry name" value="YegS/Rv2252/BmrU family lipid kinase"/>
    <property type="match status" value="1"/>
</dbReference>
<dbReference type="InterPro" id="IPR050187">
    <property type="entry name" value="Lipid_Phosphate_FormReg"/>
</dbReference>
<organism evidence="14 15">
    <name type="scientific">Allocatelliglobosispora scoriae</name>
    <dbReference type="NCBI Taxonomy" id="643052"/>
    <lineage>
        <taxon>Bacteria</taxon>
        <taxon>Bacillati</taxon>
        <taxon>Actinomycetota</taxon>
        <taxon>Actinomycetes</taxon>
        <taxon>Micromonosporales</taxon>
        <taxon>Micromonosporaceae</taxon>
        <taxon>Allocatelliglobosispora</taxon>
    </lineage>
</organism>
<dbReference type="InterPro" id="IPR017438">
    <property type="entry name" value="ATP-NAD_kinase_N"/>
</dbReference>
<dbReference type="EMBL" id="JACHMN010000003">
    <property type="protein sequence ID" value="MBB5873870.1"/>
    <property type="molecule type" value="Genomic_DNA"/>
</dbReference>
<accession>A0A841C4H5</accession>
<dbReference type="Pfam" id="PF19279">
    <property type="entry name" value="YegS_C"/>
    <property type="match status" value="1"/>
</dbReference>
<dbReference type="PANTHER" id="PTHR12358:SF106">
    <property type="entry name" value="LIPID KINASE YEGS"/>
    <property type="match status" value="1"/>
</dbReference>
<evidence type="ECO:0000256" key="8">
    <source>
        <dbReference type="ARBA" id="ARBA00022840"/>
    </source>
</evidence>
<evidence type="ECO:0000256" key="4">
    <source>
        <dbReference type="ARBA" id="ARBA00022679"/>
    </source>
</evidence>
<keyword evidence="6" id="KW-0547">Nucleotide-binding</keyword>
<dbReference type="InterPro" id="IPR001206">
    <property type="entry name" value="Diacylglycerol_kinase_cat_dom"/>
</dbReference>
<comment type="caution">
    <text evidence="14">The sequence shown here is derived from an EMBL/GenBank/DDBJ whole genome shotgun (WGS) entry which is preliminary data.</text>
</comment>
<dbReference type="EC" id="2.7.1.107" evidence="14"/>